<keyword evidence="1" id="KW-1185">Reference proteome</keyword>
<evidence type="ECO:0000313" key="1">
    <source>
        <dbReference type="Proteomes" id="UP000035680"/>
    </source>
</evidence>
<dbReference type="WBParaSite" id="SVE_0563300.1">
    <property type="protein sequence ID" value="SVE_0563300.1"/>
    <property type="gene ID" value="SVE_0563300"/>
</dbReference>
<name>A0A0K0F9Y1_STRVS</name>
<protein>
    <submittedName>
        <fullName evidence="2">Uncharacterized protein</fullName>
    </submittedName>
</protein>
<reference evidence="2" key="2">
    <citation type="submission" date="2015-08" db="UniProtKB">
        <authorList>
            <consortium name="WormBaseParasite"/>
        </authorList>
    </citation>
    <scope>IDENTIFICATION</scope>
</reference>
<reference evidence="1" key="1">
    <citation type="submission" date="2014-07" db="EMBL/GenBank/DDBJ databases">
        <authorList>
            <person name="Martin A.A"/>
            <person name="De Silva N."/>
        </authorList>
    </citation>
    <scope>NUCLEOTIDE SEQUENCE</scope>
</reference>
<proteinExistence type="predicted"/>
<accession>A0A0K0F9Y1</accession>
<sequence length="96" mass="10815">MMSKKIPNDSFLDSEFVLSEAYDASESKSKEIAELYLPPEIIKSPGEKIIEQVKLIKKKDSSGRVLCQYQICMPLVSTLLRPVLASMEHILDVICI</sequence>
<dbReference type="AlphaFoldDB" id="A0A0K0F9Y1"/>
<organism evidence="1 2">
    <name type="scientific">Strongyloides venezuelensis</name>
    <name type="common">Threadworm</name>
    <dbReference type="NCBI Taxonomy" id="75913"/>
    <lineage>
        <taxon>Eukaryota</taxon>
        <taxon>Metazoa</taxon>
        <taxon>Ecdysozoa</taxon>
        <taxon>Nematoda</taxon>
        <taxon>Chromadorea</taxon>
        <taxon>Rhabditida</taxon>
        <taxon>Tylenchina</taxon>
        <taxon>Panagrolaimomorpha</taxon>
        <taxon>Strongyloidoidea</taxon>
        <taxon>Strongyloididae</taxon>
        <taxon>Strongyloides</taxon>
    </lineage>
</organism>
<dbReference type="Proteomes" id="UP000035680">
    <property type="component" value="Unassembled WGS sequence"/>
</dbReference>
<evidence type="ECO:0000313" key="2">
    <source>
        <dbReference type="WBParaSite" id="SVE_0563300.1"/>
    </source>
</evidence>